<comment type="caution">
    <text evidence="3">The sequence shown here is derived from an EMBL/GenBank/DDBJ whole genome shotgun (WGS) entry which is preliminary data.</text>
</comment>
<protein>
    <submittedName>
        <fullName evidence="3">Polyisoprenoid-binding protein</fullName>
    </submittedName>
</protein>
<dbReference type="Pfam" id="PF04264">
    <property type="entry name" value="YceI"/>
    <property type="match status" value="1"/>
</dbReference>
<evidence type="ECO:0000256" key="1">
    <source>
        <dbReference type="ARBA" id="ARBA00008812"/>
    </source>
</evidence>
<dbReference type="InterPro" id="IPR007372">
    <property type="entry name" value="Lipid/polyisoprenoid-bd_YceI"/>
</dbReference>
<reference evidence="3" key="1">
    <citation type="journal article" date="2014" name="Int. J. Syst. Evol. Microbiol.">
        <title>Complete genome sequence of Corynebacterium casei LMG S-19264T (=DSM 44701T), isolated from a smear-ripened cheese.</title>
        <authorList>
            <consortium name="US DOE Joint Genome Institute (JGI-PGF)"/>
            <person name="Walter F."/>
            <person name="Albersmeier A."/>
            <person name="Kalinowski J."/>
            <person name="Ruckert C."/>
        </authorList>
    </citation>
    <scope>NUCLEOTIDE SEQUENCE</scope>
    <source>
        <strain evidence="3">CGMCC 1.15178</strain>
    </source>
</reference>
<dbReference type="PANTHER" id="PTHR34406">
    <property type="entry name" value="PROTEIN YCEI"/>
    <property type="match status" value="1"/>
</dbReference>
<dbReference type="Gene3D" id="2.40.128.110">
    <property type="entry name" value="Lipid/polyisoprenoid-binding, YceI-like"/>
    <property type="match status" value="1"/>
</dbReference>
<sequence>MAASTWIIDTAHSSLDFSIRHLMVSNVKGTFHHFSAKVVADPEDLTTAEIEFAIDLESVDTRNKDRDAHLRTADFFDIEKFPQLLFKANQIVRTKGDEYAVTGDVTLHGVTRSETFSVTFEGTEKDPWGNIKTGFSGKGALNRSDYGLTYNAVLETGGIMVGDQVKISIELEASQQPEA</sequence>
<dbReference type="PANTHER" id="PTHR34406:SF1">
    <property type="entry name" value="PROTEIN YCEI"/>
    <property type="match status" value="1"/>
</dbReference>
<evidence type="ECO:0000259" key="2">
    <source>
        <dbReference type="SMART" id="SM00867"/>
    </source>
</evidence>
<gene>
    <name evidence="3" type="ORF">GCM10010911_24850</name>
</gene>
<dbReference type="RefSeq" id="WP_188992284.1">
    <property type="nucleotide sequence ID" value="NZ_BMHP01000002.1"/>
</dbReference>
<evidence type="ECO:0000313" key="4">
    <source>
        <dbReference type="Proteomes" id="UP000612456"/>
    </source>
</evidence>
<organism evidence="3 4">
    <name type="scientific">Paenibacillus nasutitermitis</name>
    <dbReference type="NCBI Taxonomy" id="1652958"/>
    <lineage>
        <taxon>Bacteria</taxon>
        <taxon>Bacillati</taxon>
        <taxon>Bacillota</taxon>
        <taxon>Bacilli</taxon>
        <taxon>Bacillales</taxon>
        <taxon>Paenibacillaceae</taxon>
        <taxon>Paenibacillus</taxon>
    </lineage>
</organism>
<dbReference type="InterPro" id="IPR036761">
    <property type="entry name" value="TTHA0802/YceI-like_sf"/>
</dbReference>
<dbReference type="EMBL" id="BMHP01000002">
    <property type="protein sequence ID" value="GGD66133.1"/>
    <property type="molecule type" value="Genomic_DNA"/>
</dbReference>
<evidence type="ECO:0000313" key="3">
    <source>
        <dbReference type="EMBL" id="GGD66133.1"/>
    </source>
</evidence>
<name>A0A917DT31_9BACL</name>
<proteinExistence type="inferred from homology"/>
<dbReference type="Proteomes" id="UP000612456">
    <property type="component" value="Unassembled WGS sequence"/>
</dbReference>
<comment type="similarity">
    <text evidence="1">Belongs to the UPF0312 family.</text>
</comment>
<dbReference type="SUPFAM" id="SSF101874">
    <property type="entry name" value="YceI-like"/>
    <property type="match status" value="1"/>
</dbReference>
<reference evidence="3" key="2">
    <citation type="submission" date="2020-09" db="EMBL/GenBank/DDBJ databases">
        <authorList>
            <person name="Sun Q."/>
            <person name="Zhou Y."/>
        </authorList>
    </citation>
    <scope>NUCLEOTIDE SEQUENCE</scope>
    <source>
        <strain evidence="3">CGMCC 1.15178</strain>
    </source>
</reference>
<keyword evidence="4" id="KW-1185">Reference proteome</keyword>
<feature type="domain" description="Lipid/polyisoprenoid-binding YceI-like" evidence="2">
    <location>
        <begin position="5"/>
        <end position="174"/>
    </location>
</feature>
<accession>A0A917DT31</accession>
<dbReference type="AlphaFoldDB" id="A0A917DT31"/>
<dbReference type="SMART" id="SM00867">
    <property type="entry name" value="YceI"/>
    <property type="match status" value="1"/>
</dbReference>